<dbReference type="Proteomes" id="UP000317199">
    <property type="component" value="Chromosome"/>
</dbReference>
<reference evidence="2 3" key="1">
    <citation type="submission" date="2019-06" db="EMBL/GenBank/DDBJ databases">
        <title>Lysobacter alkalisoli sp. nov. isolated from saline-alkali soil.</title>
        <authorList>
            <person name="Sun J.-Q."/>
            <person name="Xu L."/>
        </authorList>
    </citation>
    <scope>NUCLEOTIDE SEQUENCE [LARGE SCALE GENOMIC DNA]</scope>
    <source>
        <strain evidence="2 3">SJ-36</strain>
    </source>
</reference>
<keyword evidence="1" id="KW-0472">Membrane</keyword>
<dbReference type="OrthoDB" id="5992849at2"/>
<dbReference type="KEGG" id="lyj:FKV23_04890"/>
<dbReference type="EMBL" id="CP041242">
    <property type="protein sequence ID" value="QDH69501.1"/>
    <property type="molecule type" value="Genomic_DNA"/>
</dbReference>
<accession>A0A514BQ53</accession>
<evidence type="ECO:0000313" key="2">
    <source>
        <dbReference type="EMBL" id="QDH69501.1"/>
    </source>
</evidence>
<organism evidence="2 3">
    <name type="scientific">Marilutibacter alkalisoli</name>
    <dbReference type="NCBI Taxonomy" id="2591633"/>
    <lineage>
        <taxon>Bacteria</taxon>
        <taxon>Pseudomonadati</taxon>
        <taxon>Pseudomonadota</taxon>
        <taxon>Gammaproteobacteria</taxon>
        <taxon>Lysobacterales</taxon>
        <taxon>Lysobacteraceae</taxon>
        <taxon>Marilutibacter</taxon>
    </lineage>
</organism>
<name>A0A514BQ53_9GAMM</name>
<gene>
    <name evidence="2" type="ORF">FKV23_04890</name>
</gene>
<protein>
    <submittedName>
        <fullName evidence="2">Uncharacterized protein</fullName>
    </submittedName>
</protein>
<feature type="transmembrane region" description="Helical" evidence="1">
    <location>
        <begin position="7"/>
        <end position="25"/>
    </location>
</feature>
<keyword evidence="3" id="KW-1185">Reference proteome</keyword>
<sequence>MRILLKLLAGILVLAVIAGVGLYWVSRTQGMTPEREAVVELMTSPDDLPGRNAFATFWLLGHDVAEDQVEAVVAEDVARFMGSPWPATEGDAPFVSVAVERFGAASAPSEAESMLCALREPGCLQKVRRAPGEYERLLASMAVPLRQMEALADAGHYRNGFPPRVDAPFPPRLNDALRAPMTAHALAFIQGDIEGGLAGTCRSVAMWRRLVPASDSLVIAMAAIAAADGHSRLFAEMLAELPDRAAVPRECDAAYAPPEPGEASVCMAMKGEFAVMRAAMQDPAMTGSEGVAWYLRWAYDADATVARSAEHLSTGCSEPGQRAILADRPLRGQRRNGFEIECIANFAGCLLTSGVVYDSYLQRAQDHGARLRLMATLLWLHRNARDPRPLATRLASRPAGTRSPTRGLEVVDDGRWLQVAMYDDSRGDHWKVPLPRSVTDR</sequence>
<proteinExistence type="predicted"/>
<evidence type="ECO:0000313" key="3">
    <source>
        <dbReference type="Proteomes" id="UP000317199"/>
    </source>
</evidence>
<keyword evidence="1" id="KW-1133">Transmembrane helix</keyword>
<keyword evidence="1" id="KW-0812">Transmembrane</keyword>
<dbReference type="AlphaFoldDB" id="A0A514BQ53"/>
<dbReference type="RefSeq" id="WP_141622842.1">
    <property type="nucleotide sequence ID" value="NZ_CP041242.1"/>
</dbReference>
<evidence type="ECO:0000256" key="1">
    <source>
        <dbReference type="SAM" id="Phobius"/>
    </source>
</evidence>